<feature type="region of interest" description="Disordered" evidence="17">
    <location>
        <begin position="353"/>
        <end position="382"/>
    </location>
</feature>
<dbReference type="PROSITE" id="PS50173">
    <property type="entry name" value="UMUC"/>
    <property type="match status" value="1"/>
</dbReference>
<feature type="active site" evidence="16">
    <location>
        <position position="107"/>
    </location>
</feature>
<feature type="domain" description="UmuC" evidence="18">
    <location>
        <begin position="7"/>
        <end position="191"/>
    </location>
</feature>
<dbReference type="InterPro" id="IPR001126">
    <property type="entry name" value="UmuC"/>
</dbReference>
<dbReference type="RefSeq" id="WP_203819179.1">
    <property type="nucleotide sequence ID" value="NZ_BAAABP010000022.1"/>
</dbReference>
<feature type="binding site" evidence="16">
    <location>
        <position position="106"/>
    </location>
    <ligand>
        <name>Mg(2+)</name>
        <dbReference type="ChEBI" id="CHEBI:18420"/>
    </ligand>
</feature>
<keyword evidence="10 16" id="KW-0460">Magnesium</keyword>
<dbReference type="Pfam" id="PF00817">
    <property type="entry name" value="IMS"/>
    <property type="match status" value="1"/>
</dbReference>
<evidence type="ECO:0000256" key="13">
    <source>
        <dbReference type="ARBA" id="ARBA00023204"/>
    </source>
</evidence>
<comment type="subcellular location">
    <subcellularLocation>
        <location evidence="1 16">Cytoplasm</location>
    </subcellularLocation>
</comment>
<evidence type="ECO:0000313" key="20">
    <source>
        <dbReference type="Proteomes" id="UP000598174"/>
    </source>
</evidence>
<sequence>MRQEASLAHVDLDAMFAAVEQRDKPSLRGKPVIVGGVAGRGVVATASYEARRFGARSAMPTSEARRRCPSGTAFLTPRFAAYRKTSEVVMALLHELSPLVEQVSIDEAYIDLAAGGHDLSPAGVTAVAEQIRASIAAATGGVTASVGVGTSKLVAKIGSDLHKPDGLTIAAAGDEQALLQPLPVTRLPGVGPATAERLRRAGIHTIGALAQVELPPLIDWFGQAHGAGLYRLARADDDRPVVSEREAKSVSAEETFAVDLTDRARLGTEIDVLATKVGGRLRAGGLSARTVTIKIRHHDFTTITRSTTRPQPTDQPRLIAQLARRLLAEVDTSAGIRLLGVGTSGLETFVQDDLFGDTEPDQPSGQPAPGPAPSTTDQSAVVREHHVPGSWRAGQDVQHDRYGPGWVWGSGRGLVTVRFEGPTTAPGPIRTFDAADAALLPADPPEWVSSALSPT</sequence>
<keyword evidence="9 16" id="KW-0227">DNA damage</keyword>
<evidence type="ECO:0000256" key="16">
    <source>
        <dbReference type="HAMAP-Rule" id="MF_01113"/>
    </source>
</evidence>
<dbReference type="GO" id="GO:0006281">
    <property type="term" value="P:DNA repair"/>
    <property type="evidence" value="ECO:0007669"/>
    <property type="project" value="UniProtKB-UniRule"/>
</dbReference>
<evidence type="ECO:0000313" key="19">
    <source>
        <dbReference type="EMBL" id="GIE12725.1"/>
    </source>
</evidence>
<comment type="catalytic activity">
    <reaction evidence="15 16">
        <text>DNA(n) + a 2'-deoxyribonucleoside 5'-triphosphate = DNA(n+1) + diphosphate</text>
        <dbReference type="Rhea" id="RHEA:22508"/>
        <dbReference type="Rhea" id="RHEA-COMP:17339"/>
        <dbReference type="Rhea" id="RHEA-COMP:17340"/>
        <dbReference type="ChEBI" id="CHEBI:33019"/>
        <dbReference type="ChEBI" id="CHEBI:61560"/>
        <dbReference type="ChEBI" id="CHEBI:173112"/>
        <dbReference type="EC" id="2.7.7.7"/>
    </reaction>
</comment>
<dbReference type="AlphaFoldDB" id="A0A919J2E6"/>
<accession>A0A919J2E6</accession>
<dbReference type="Proteomes" id="UP000598174">
    <property type="component" value="Unassembled WGS sequence"/>
</dbReference>
<comment type="similarity">
    <text evidence="2 16">Belongs to the DNA polymerase type-Y family.</text>
</comment>
<evidence type="ECO:0000256" key="14">
    <source>
        <dbReference type="ARBA" id="ARBA00025589"/>
    </source>
</evidence>
<organism evidence="19 20">
    <name type="scientific">Paractinoplanes ferrugineus</name>
    <dbReference type="NCBI Taxonomy" id="113564"/>
    <lineage>
        <taxon>Bacteria</taxon>
        <taxon>Bacillati</taxon>
        <taxon>Actinomycetota</taxon>
        <taxon>Actinomycetes</taxon>
        <taxon>Micromonosporales</taxon>
        <taxon>Micromonosporaceae</taxon>
        <taxon>Paractinoplanes</taxon>
    </lineage>
</organism>
<evidence type="ECO:0000256" key="1">
    <source>
        <dbReference type="ARBA" id="ARBA00004496"/>
    </source>
</evidence>
<evidence type="ECO:0000256" key="5">
    <source>
        <dbReference type="ARBA" id="ARBA00022679"/>
    </source>
</evidence>
<dbReference type="PANTHER" id="PTHR11076">
    <property type="entry name" value="DNA REPAIR POLYMERASE UMUC / TRANSFERASE FAMILY MEMBER"/>
    <property type="match status" value="1"/>
</dbReference>
<dbReference type="InterPro" id="IPR036775">
    <property type="entry name" value="DNA_pol_Y-fam_lit_finger_sf"/>
</dbReference>
<dbReference type="Pfam" id="PF11799">
    <property type="entry name" value="IMS_C"/>
    <property type="match status" value="1"/>
</dbReference>
<keyword evidence="20" id="KW-1185">Reference proteome</keyword>
<feature type="binding site" evidence="16">
    <location>
        <position position="11"/>
    </location>
    <ligand>
        <name>Mg(2+)</name>
        <dbReference type="ChEBI" id="CHEBI:18420"/>
    </ligand>
</feature>
<dbReference type="FunFam" id="3.30.1490.100:FF:000004">
    <property type="entry name" value="DNA polymerase IV"/>
    <property type="match status" value="1"/>
</dbReference>
<dbReference type="InterPro" id="IPR053848">
    <property type="entry name" value="IMS_HHH_1"/>
</dbReference>
<evidence type="ECO:0000256" key="4">
    <source>
        <dbReference type="ARBA" id="ARBA00022490"/>
    </source>
</evidence>
<dbReference type="GO" id="GO:0042276">
    <property type="term" value="P:error-prone translesion synthesis"/>
    <property type="evidence" value="ECO:0007669"/>
    <property type="project" value="TreeGrafter"/>
</dbReference>
<evidence type="ECO:0000256" key="17">
    <source>
        <dbReference type="SAM" id="MobiDB-lite"/>
    </source>
</evidence>
<evidence type="ECO:0000256" key="9">
    <source>
        <dbReference type="ARBA" id="ARBA00022763"/>
    </source>
</evidence>
<dbReference type="Gene3D" id="1.10.150.20">
    <property type="entry name" value="5' to 3' exonuclease, C-terminal subdomain"/>
    <property type="match status" value="1"/>
</dbReference>
<keyword evidence="8 16" id="KW-0479">Metal-binding</keyword>
<dbReference type="HAMAP" id="MF_01113">
    <property type="entry name" value="DNApol_IV"/>
    <property type="match status" value="1"/>
</dbReference>
<keyword evidence="11 16" id="KW-0239">DNA-directed DNA polymerase</keyword>
<dbReference type="PANTHER" id="PTHR11076:SF33">
    <property type="entry name" value="DNA POLYMERASE KAPPA"/>
    <property type="match status" value="1"/>
</dbReference>
<dbReference type="GO" id="GO:0000287">
    <property type="term" value="F:magnesium ion binding"/>
    <property type="evidence" value="ECO:0007669"/>
    <property type="project" value="UniProtKB-UniRule"/>
</dbReference>
<dbReference type="InterPro" id="IPR043502">
    <property type="entry name" value="DNA/RNA_pol_sf"/>
</dbReference>
<dbReference type="EMBL" id="BOMM01000040">
    <property type="protein sequence ID" value="GIE12725.1"/>
    <property type="molecule type" value="Genomic_DNA"/>
</dbReference>
<keyword evidence="6 16" id="KW-0548">Nucleotidyltransferase</keyword>
<dbReference type="CDD" id="cd03586">
    <property type="entry name" value="PolY_Pol_IV_kappa"/>
    <property type="match status" value="1"/>
</dbReference>
<comment type="caution">
    <text evidence="19">The sequence shown here is derived from an EMBL/GenBank/DDBJ whole genome shotgun (WGS) entry which is preliminary data.</text>
</comment>
<dbReference type="InterPro" id="IPR017961">
    <property type="entry name" value="DNA_pol_Y-fam_little_finger"/>
</dbReference>
<reference evidence="19" key="1">
    <citation type="submission" date="2021-01" db="EMBL/GenBank/DDBJ databases">
        <title>Whole genome shotgun sequence of Actinoplanes ferrugineus NBRC 15555.</title>
        <authorList>
            <person name="Komaki H."/>
            <person name="Tamura T."/>
        </authorList>
    </citation>
    <scope>NUCLEOTIDE SEQUENCE</scope>
    <source>
        <strain evidence="19">NBRC 15555</strain>
    </source>
</reference>
<dbReference type="EC" id="2.7.7.7" evidence="16"/>
<evidence type="ECO:0000256" key="11">
    <source>
        <dbReference type="ARBA" id="ARBA00022932"/>
    </source>
</evidence>
<evidence type="ECO:0000256" key="7">
    <source>
        <dbReference type="ARBA" id="ARBA00022705"/>
    </source>
</evidence>
<dbReference type="InterPro" id="IPR022880">
    <property type="entry name" value="DNApol_IV"/>
</dbReference>
<evidence type="ECO:0000256" key="10">
    <source>
        <dbReference type="ARBA" id="ARBA00022842"/>
    </source>
</evidence>
<dbReference type="GO" id="GO:0006261">
    <property type="term" value="P:DNA-templated DNA replication"/>
    <property type="evidence" value="ECO:0007669"/>
    <property type="project" value="UniProtKB-UniRule"/>
</dbReference>
<gene>
    <name evidence="19" type="primary">dinB_1</name>
    <name evidence="16" type="synonym">dinB</name>
    <name evidence="19" type="ORF">Afe05nite_45650</name>
</gene>
<keyword evidence="4 16" id="KW-0963">Cytoplasm</keyword>
<keyword evidence="13 16" id="KW-0234">DNA repair</keyword>
<keyword evidence="7 16" id="KW-0235">DNA replication</keyword>
<evidence type="ECO:0000256" key="8">
    <source>
        <dbReference type="ARBA" id="ARBA00022723"/>
    </source>
</evidence>
<evidence type="ECO:0000256" key="2">
    <source>
        <dbReference type="ARBA" id="ARBA00010945"/>
    </source>
</evidence>
<comment type="function">
    <text evidence="14 16">Poorly processive, error-prone DNA polymerase involved in untargeted mutagenesis. Copies undamaged DNA at stalled replication forks, which arise in vivo from mismatched or misaligned primer ends. These misaligned primers can be extended by PolIV. Exhibits no 3'-5' exonuclease (proofreading) activity. May be involved in translesional synthesis, in conjunction with the beta clamp from PolIII.</text>
</comment>
<dbReference type="Pfam" id="PF21999">
    <property type="entry name" value="IMS_HHH_1"/>
    <property type="match status" value="1"/>
</dbReference>
<evidence type="ECO:0000256" key="3">
    <source>
        <dbReference type="ARBA" id="ARBA00022457"/>
    </source>
</evidence>
<dbReference type="GO" id="GO:0003684">
    <property type="term" value="F:damaged DNA binding"/>
    <property type="evidence" value="ECO:0007669"/>
    <property type="project" value="InterPro"/>
</dbReference>
<dbReference type="GO" id="GO:0005829">
    <property type="term" value="C:cytosol"/>
    <property type="evidence" value="ECO:0007669"/>
    <property type="project" value="TreeGrafter"/>
</dbReference>
<evidence type="ECO:0000256" key="12">
    <source>
        <dbReference type="ARBA" id="ARBA00023125"/>
    </source>
</evidence>
<dbReference type="SUPFAM" id="SSF100879">
    <property type="entry name" value="Lesion bypass DNA polymerase (Y-family), little finger domain"/>
    <property type="match status" value="1"/>
</dbReference>
<comment type="subunit">
    <text evidence="16">Monomer.</text>
</comment>
<evidence type="ECO:0000259" key="18">
    <source>
        <dbReference type="PROSITE" id="PS50173"/>
    </source>
</evidence>
<dbReference type="InterPro" id="IPR043128">
    <property type="entry name" value="Rev_trsase/Diguanyl_cyclase"/>
</dbReference>
<comment type="cofactor">
    <cofactor evidence="16">
        <name>Mg(2+)</name>
        <dbReference type="ChEBI" id="CHEBI:18420"/>
    </cofactor>
    <text evidence="16">Binds 2 magnesium ions per subunit.</text>
</comment>
<dbReference type="GO" id="GO:0009432">
    <property type="term" value="P:SOS response"/>
    <property type="evidence" value="ECO:0007669"/>
    <property type="project" value="TreeGrafter"/>
</dbReference>
<dbReference type="Gene3D" id="3.30.1490.100">
    <property type="entry name" value="DNA polymerase, Y-family, little finger domain"/>
    <property type="match status" value="1"/>
</dbReference>
<name>A0A919J2E6_9ACTN</name>
<protein>
    <recommendedName>
        <fullName evidence="16">DNA polymerase IV</fullName>
        <shortName evidence="16">Pol IV</shortName>
        <ecNumber evidence="16">2.7.7.7</ecNumber>
    </recommendedName>
</protein>
<dbReference type="GO" id="GO:0003887">
    <property type="term" value="F:DNA-directed DNA polymerase activity"/>
    <property type="evidence" value="ECO:0007669"/>
    <property type="project" value="UniProtKB-UniRule"/>
</dbReference>
<keyword evidence="3 16" id="KW-0515">Mutator protein</keyword>
<dbReference type="InterPro" id="IPR050116">
    <property type="entry name" value="DNA_polymerase-Y"/>
</dbReference>
<evidence type="ECO:0000256" key="6">
    <source>
        <dbReference type="ARBA" id="ARBA00022695"/>
    </source>
</evidence>
<dbReference type="Gene3D" id="3.30.70.270">
    <property type="match status" value="1"/>
</dbReference>
<dbReference type="SUPFAM" id="SSF56672">
    <property type="entry name" value="DNA/RNA polymerases"/>
    <property type="match status" value="1"/>
</dbReference>
<dbReference type="NCBIfam" id="NF002882">
    <property type="entry name" value="PRK03348.1"/>
    <property type="match status" value="1"/>
</dbReference>
<proteinExistence type="inferred from homology"/>
<feature type="site" description="Substrate discrimination" evidence="16">
    <location>
        <position position="16"/>
    </location>
</feature>
<dbReference type="NCBIfam" id="NF002677">
    <property type="entry name" value="PRK02406.1"/>
    <property type="match status" value="1"/>
</dbReference>
<dbReference type="Gene3D" id="3.40.1170.60">
    <property type="match status" value="1"/>
</dbReference>
<evidence type="ECO:0000256" key="15">
    <source>
        <dbReference type="ARBA" id="ARBA00049244"/>
    </source>
</evidence>
<keyword evidence="12 16" id="KW-0238">DNA-binding</keyword>
<keyword evidence="5 16" id="KW-0808">Transferase</keyword>